<evidence type="ECO:0000256" key="4">
    <source>
        <dbReference type="ARBA" id="ARBA00023179"/>
    </source>
</evidence>
<dbReference type="CDD" id="cd00051">
    <property type="entry name" value="EFh"/>
    <property type="match status" value="1"/>
</dbReference>
<comment type="function">
    <text evidence="5">In molluscan muscle, calcium regulation is associated with myosin rather than with actin. Muscle myosin contains two types of light chains: the catalytic light chain, essential for ATPase activity, and the regulatory light chain, a calcium-binding protein responsible for Ca(2+) dependent binding and Ca(2+) dependent Mg-ATPase activity.</text>
</comment>
<accession>A0AAE0RY20</accession>
<dbReference type="GO" id="GO:0016460">
    <property type="term" value="C:myosin II complex"/>
    <property type="evidence" value="ECO:0007669"/>
    <property type="project" value="TreeGrafter"/>
</dbReference>
<dbReference type="PANTHER" id="PTHR23048">
    <property type="entry name" value="MYOSIN LIGHT CHAIN 1, 3"/>
    <property type="match status" value="1"/>
</dbReference>
<evidence type="ECO:0000259" key="7">
    <source>
        <dbReference type="PROSITE" id="PS50222"/>
    </source>
</evidence>
<evidence type="ECO:0000256" key="6">
    <source>
        <dbReference type="ARBA" id="ARBA00078496"/>
    </source>
</evidence>
<name>A0AAE0RY20_9BIVA</name>
<evidence type="ECO:0000256" key="5">
    <source>
        <dbReference type="ARBA" id="ARBA00049593"/>
    </source>
</evidence>
<dbReference type="SMART" id="SM00054">
    <property type="entry name" value="EFh"/>
    <property type="match status" value="3"/>
</dbReference>
<proteinExistence type="predicted"/>
<evidence type="ECO:0000256" key="1">
    <source>
        <dbReference type="ARBA" id="ARBA00022737"/>
    </source>
</evidence>
<sequence>MVEKLTQDEIEEFKKAFRLFDKDGDGTIMIKDLGNVMRSMGQNPTESELEDIFNKADIDNHSEIDFQDSDELRHVITNMGYNLTDAEVDEMTREIKEDGDGQVDYEDFGIMMTKK</sequence>
<dbReference type="InterPro" id="IPR011992">
    <property type="entry name" value="EF-hand-dom_pair"/>
</dbReference>
<evidence type="ECO:0000256" key="3">
    <source>
        <dbReference type="ARBA" id="ARBA00023175"/>
    </source>
</evidence>
<keyword evidence="3" id="KW-0505">Motor protein</keyword>
<dbReference type="FunFam" id="1.10.238.10:FF:000003">
    <property type="entry name" value="Calmodulin A"/>
    <property type="match status" value="1"/>
</dbReference>
<dbReference type="AlphaFoldDB" id="A0AAE0RY20"/>
<dbReference type="Proteomes" id="UP001195483">
    <property type="component" value="Unassembled WGS sequence"/>
</dbReference>
<protein>
    <recommendedName>
        <fullName evidence="6">Sulfhydryl light chain</fullName>
    </recommendedName>
</protein>
<dbReference type="EMBL" id="JAEAOA010001083">
    <property type="protein sequence ID" value="KAK3581615.1"/>
    <property type="molecule type" value="Genomic_DNA"/>
</dbReference>
<dbReference type="InterPro" id="IPR002048">
    <property type="entry name" value="EF_hand_dom"/>
</dbReference>
<comment type="caution">
    <text evidence="8">The sequence shown here is derived from an EMBL/GenBank/DDBJ whole genome shotgun (WGS) entry which is preliminary data.</text>
</comment>
<dbReference type="FunFam" id="1.10.238.10:FF:000178">
    <property type="entry name" value="Calmodulin-2 A"/>
    <property type="match status" value="1"/>
</dbReference>
<dbReference type="PROSITE" id="PS50222">
    <property type="entry name" value="EF_HAND_2"/>
    <property type="match status" value="2"/>
</dbReference>
<keyword evidence="2" id="KW-0518">Myosin</keyword>
<evidence type="ECO:0000313" key="9">
    <source>
        <dbReference type="Proteomes" id="UP001195483"/>
    </source>
</evidence>
<reference evidence="8" key="2">
    <citation type="journal article" date="2021" name="Genome Biol. Evol.">
        <title>Developing a high-quality reference genome for a parasitic bivalve with doubly uniparental inheritance (Bivalvia: Unionida).</title>
        <authorList>
            <person name="Smith C.H."/>
        </authorList>
    </citation>
    <scope>NUCLEOTIDE SEQUENCE</scope>
    <source>
        <strain evidence="8">CHS0354</strain>
        <tissue evidence="8">Mantle</tissue>
    </source>
</reference>
<dbReference type="Gene3D" id="1.10.238.10">
    <property type="entry name" value="EF-hand"/>
    <property type="match status" value="2"/>
</dbReference>
<dbReference type="PANTHER" id="PTHR23048:SF0">
    <property type="entry name" value="CALMODULIN LIKE 3"/>
    <property type="match status" value="1"/>
</dbReference>
<reference evidence="8" key="3">
    <citation type="submission" date="2023-05" db="EMBL/GenBank/DDBJ databases">
        <authorList>
            <person name="Smith C.H."/>
        </authorList>
    </citation>
    <scope>NUCLEOTIDE SEQUENCE</scope>
    <source>
        <strain evidence="8">CHS0354</strain>
        <tissue evidence="8">Mantle</tissue>
    </source>
</reference>
<dbReference type="Pfam" id="PF13499">
    <property type="entry name" value="EF-hand_7"/>
    <property type="match status" value="2"/>
</dbReference>
<keyword evidence="4" id="KW-0514">Muscle protein</keyword>
<gene>
    <name evidence="8" type="ORF">CHS0354_017504</name>
</gene>
<evidence type="ECO:0000313" key="8">
    <source>
        <dbReference type="EMBL" id="KAK3581615.1"/>
    </source>
</evidence>
<organism evidence="8 9">
    <name type="scientific">Potamilus streckersoni</name>
    <dbReference type="NCBI Taxonomy" id="2493646"/>
    <lineage>
        <taxon>Eukaryota</taxon>
        <taxon>Metazoa</taxon>
        <taxon>Spiralia</taxon>
        <taxon>Lophotrochozoa</taxon>
        <taxon>Mollusca</taxon>
        <taxon>Bivalvia</taxon>
        <taxon>Autobranchia</taxon>
        <taxon>Heteroconchia</taxon>
        <taxon>Palaeoheterodonta</taxon>
        <taxon>Unionida</taxon>
        <taxon>Unionoidea</taxon>
        <taxon>Unionidae</taxon>
        <taxon>Ambleminae</taxon>
        <taxon>Lampsilini</taxon>
        <taxon>Potamilus</taxon>
    </lineage>
</organism>
<dbReference type="SUPFAM" id="SSF47473">
    <property type="entry name" value="EF-hand"/>
    <property type="match status" value="1"/>
</dbReference>
<reference evidence="8" key="1">
    <citation type="journal article" date="2021" name="Genome Biol. Evol.">
        <title>A High-Quality Reference Genome for a Parasitic Bivalve with Doubly Uniparental Inheritance (Bivalvia: Unionida).</title>
        <authorList>
            <person name="Smith C.H."/>
        </authorList>
    </citation>
    <scope>NUCLEOTIDE SEQUENCE</scope>
    <source>
        <strain evidence="8">CHS0354</strain>
    </source>
</reference>
<keyword evidence="9" id="KW-1185">Reference proteome</keyword>
<feature type="domain" description="EF-hand" evidence="7">
    <location>
        <begin position="8"/>
        <end position="43"/>
    </location>
</feature>
<dbReference type="InterPro" id="IPR050230">
    <property type="entry name" value="CALM/Myosin/TropC-like"/>
</dbReference>
<evidence type="ECO:0000256" key="2">
    <source>
        <dbReference type="ARBA" id="ARBA00023123"/>
    </source>
</evidence>
<feature type="domain" description="EF-hand" evidence="7">
    <location>
        <begin position="83"/>
        <end position="115"/>
    </location>
</feature>
<keyword evidence="1" id="KW-0677">Repeat</keyword>
<dbReference type="GO" id="GO:0005509">
    <property type="term" value="F:calcium ion binding"/>
    <property type="evidence" value="ECO:0007669"/>
    <property type="project" value="InterPro"/>
</dbReference>